<protein>
    <submittedName>
        <fullName evidence="2">BA71V-F1055L</fullName>
    </submittedName>
</protein>
<evidence type="ECO:0000313" key="2">
    <source>
        <dbReference type="EMBL" id="GFR91538.1"/>
    </source>
</evidence>
<comment type="caution">
    <text evidence="2">The sequence shown here is derived from an EMBL/GenBank/DDBJ whole genome shotgun (WGS) entry which is preliminary data.</text>
</comment>
<dbReference type="InterPro" id="IPR003450">
    <property type="entry name" value="Replication_origin-bd"/>
</dbReference>
<dbReference type="GO" id="GO:0006260">
    <property type="term" value="P:DNA replication"/>
    <property type="evidence" value="ECO:0007669"/>
    <property type="project" value="InterPro"/>
</dbReference>
<keyword evidence="3" id="KW-1185">Reference proteome</keyword>
<gene>
    <name evidence="2" type="ORF">ElyMa_002595100</name>
</gene>
<reference evidence="2 3" key="1">
    <citation type="journal article" date="2021" name="Elife">
        <title>Chloroplast acquisition without the gene transfer in kleptoplastic sea slugs, Plakobranchus ocellatus.</title>
        <authorList>
            <person name="Maeda T."/>
            <person name="Takahashi S."/>
            <person name="Yoshida T."/>
            <person name="Shimamura S."/>
            <person name="Takaki Y."/>
            <person name="Nagai Y."/>
            <person name="Toyoda A."/>
            <person name="Suzuki Y."/>
            <person name="Arimoto A."/>
            <person name="Ishii H."/>
            <person name="Satoh N."/>
            <person name="Nishiyama T."/>
            <person name="Hasebe M."/>
            <person name="Maruyama T."/>
            <person name="Minagawa J."/>
            <person name="Obokata J."/>
            <person name="Shigenobu S."/>
        </authorList>
    </citation>
    <scope>NUCLEOTIDE SEQUENCE [LARGE SCALE GENOMIC DNA]</scope>
</reference>
<dbReference type="GO" id="GO:0003688">
    <property type="term" value="F:DNA replication origin binding"/>
    <property type="evidence" value="ECO:0007669"/>
    <property type="project" value="InterPro"/>
</dbReference>
<feature type="domain" description="Replication origin-binding protein" evidence="1">
    <location>
        <begin position="510"/>
        <end position="814"/>
    </location>
</feature>
<sequence length="1243" mass="139892">MAACSHHARGFPFLKKGPGRAAADVLEANYRFDELETRPVIRDEYHRVYRVFPDWKDFWAWRDTIAPREQCFDEVIFGNAPQRLKFDIDAPGYKIDALSFSDVEAFTGKIGGRAAPSATHHHYEHDDDISALLADFFDTEEAPAAKDELQPNAGRSADNRQAKVDGIIDGLIEVIMDELQSAWYGLDSVAISRDDIIVMESSGPSGGDWKFSFHLLVAPYAVANNEEAKGFTARVLAQLPAAIHGFVDPQVNKSLQNFRLPGSSKPNTGRVKRITSRFGTAQAPREAAIVRASPRETCILTRLYTEESADRKIRLLDGEATSQAWAPELSGKDLQEVLDVVERSGASRFHTFWRARGDLLLFRRDAPSHCTLCGRTHDKDNTLMVAVEAVETDSAAAAAVFWPNPGAAKAPHRVVEHCRRANGTTETQARILGFVDIERRAPFNFADSGSSSSRGKVESVRRTASAVSARIAAIEANAVDVHLASASALEALPEKQKHVYAEPRMRAYESVPTLVIKGQMKLGKTKALRAYLDHYHAEEPGALRCPVVRMVTFRQAFSKSMQREVFKDFELYSDYKGDLDHVRFRRLIVQLESLWRLPMGEAPEPIDVLILDEVESILAQFNSGLHRRFNATFAMFQWMLATARQVICIDANVGDRTLHVLQKMRAAHPVHFHWNQYQRAGDDLYYFTADQSIWLDHLFESLRRGQRIVLPSNSLTEALAFEAAIRQRFPEKAVCLYSSRLSPSEKERHFADVHTHWSGLDALIYTPTVSAGVSYELERFDALFGYFTNMSCAVETCRQMLARVRSIATKKHYICLLGRKHSLPTATDDIRRLVHDKRTNLYRRLDGEGAQFAFQFEYGPNGDVRFHESSYFYLWLETVRTENLSKNDFVARFIDQVADTGAAVASLEALPGAGERLSAVKTSHRSIKIELAEAECRAIAEAPDFGPEKIALIGEGLSRQQDLSAEERLGFKKFRLREVFAWHDRPLDSSFVAAYRTPEALRVYRNLVRITAEHSIFASLRLIQEQEAATYQMLMNAACLAAEGPPGAGALMRDPASAFESQDLHLRYVFQSHFLAVWLLCLAGFRCITDRGQIREETMYCRMRAGEAKLLAHLEQISFEFQVRRPSVQAFVGRRETPLRYVMKILSVVNSVLRKMYGVEIRRTTKKAGGKSFYIRSTNVGRLFVFIAPNEGPPPVGVLKPYIVSHLAPFDGDNDALMNFLDDCFYDHIATEDELPADGLTPV</sequence>
<proteinExistence type="predicted"/>
<evidence type="ECO:0000313" key="3">
    <source>
        <dbReference type="Proteomes" id="UP000762676"/>
    </source>
</evidence>
<dbReference type="Proteomes" id="UP000762676">
    <property type="component" value="Unassembled WGS sequence"/>
</dbReference>
<dbReference type="GO" id="GO:0005524">
    <property type="term" value="F:ATP binding"/>
    <property type="evidence" value="ECO:0007669"/>
    <property type="project" value="InterPro"/>
</dbReference>
<dbReference type="AlphaFoldDB" id="A0AAV4H063"/>
<evidence type="ECO:0000259" key="1">
    <source>
        <dbReference type="Pfam" id="PF02399"/>
    </source>
</evidence>
<dbReference type="EMBL" id="BMAT01005353">
    <property type="protein sequence ID" value="GFR91538.1"/>
    <property type="molecule type" value="Genomic_DNA"/>
</dbReference>
<accession>A0AAV4H063</accession>
<name>A0AAV4H063_9GAST</name>
<organism evidence="2 3">
    <name type="scientific">Elysia marginata</name>
    <dbReference type="NCBI Taxonomy" id="1093978"/>
    <lineage>
        <taxon>Eukaryota</taxon>
        <taxon>Metazoa</taxon>
        <taxon>Spiralia</taxon>
        <taxon>Lophotrochozoa</taxon>
        <taxon>Mollusca</taxon>
        <taxon>Gastropoda</taxon>
        <taxon>Heterobranchia</taxon>
        <taxon>Euthyneura</taxon>
        <taxon>Panpulmonata</taxon>
        <taxon>Sacoglossa</taxon>
        <taxon>Placobranchoidea</taxon>
        <taxon>Plakobranchidae</taxon>
        <taxon>Elysia</taxon>
    </lineage>
</organism>
<dbReference type="Pfam" id="PF02399">
    <property type="entry name" value="Herpes_ori_bp"/>
    <property type="match status" value="1"/>
</dbReference>